<dbReference type="InterPro" id="IPR009056">
    <property type="entry name" value="Cyt_c-like_dom"/>
</dbReference>
<dbReference type="InterPro" id="IPR051459">
    <property type="entry name" value="Cytochrome_c-type_DH"/>
</dbReference>
<sequence>MLALAVAIGLFALALTWRPSIAEVAPPAASSFPAAAVARGAVLARLGDCAVCHTADGGRPLAGARPLETPFGTLYSDNITPDPETGIGRWSLAAFRRAMRDGVSRTGSHLYPALPYEHFTHVSDGDLDALYAFLMSRRPVRQEAPPNRLIFPLGFRPLLAGWKMLFLHKGPIAPDPDRSADWNRGRYLVEGLGHCGGCHTPRNLAGGEKRGQALAGGAAEGWRAPPLDATNPAARTWTVQALQQYLSTGISPDHSAAGGPMGPVVESLSRVPEGDVRAIATYIASGMGNEGGRTPTRPIDVPGRAAQAYPLGATLFAGACAGCHGGGAPMMGQGRPALGLATNLRDQDPTSAIQAVLRGIQPPVGRRGPLMPGFADALTDEQVAEVLSYARTRFTDRPAWRKLDRKVAHARKESAQP</sequence>
<evidence type="ECO:0000256" key="5">
    <source>
        <dbReference type="ARBA" id="ARBA00022729"/>
    </source>
</evidence>
<accession>A0ABY4X7E7</accession>
<dbReference type="Proteomes" id="UP001056937">
    <property type="component" value="Chromosome 1"/>
</dbReference>
<dbReference type="PIRSF" id="PIRSF000018">
    <property type="entry name" value="Mb_ADH_cyt_c"/>
    <property type="match status" value="1"/>
</dbReference>
<dbReference type="Pfam" id="PF00034">
    <property type="entry name" value="Cytochrom_C"/>
    <property type="match status" value="2"/>
</dbReference>
<feature type="domain" description="Cytochrome c" evidence="10">
    <location>
        <begin position="307"/>
        <end position="394"/>
    </location>
</feature>
<keyword evidence="8" id="KW-0472">Membrane</keyword>
<evidence type="ECO:0000256" key="8">
    <source>
        <dbReference type="ARBA" id="ARBA00023136"/>
    </source>
</evidence>
<dbReference type="EMBL" id="CP084930">
    <property type="protein sequence ID" value="USI72832.1"/>
    <property type="molecule type" value="Genomic_DNA"/>
</dbReference>
<dbReference type="SUPFAM" id="SSF46626">
    <property type="entry name" value="Cytochrome c"/>
    <property type="match status" value="3"/>
</dbReference>
<evidence type="ECO:0000313" key="12">
    <source>
        <dbReference type="Proteomes" id="UP001056937"/>
    </source>
</evidence>
<keyword evidence="4 9" id="KW-0479">Metal-binding</keyword>
<keyword evidence="3 9" id="KW-0349">Heme</keyword>
<evidence type="ECO:0000256" key="6">
    <source>
        <dbReference type="ARBA" id="ARBA00022737"/>
    </source>
</evidence>
<protein>
    <submittedName>
        <fullName evidence="11">Cytochrome c</fullName>
    </submittedName>
</protein>
<dbReference type="PANTHER" id="PTHR35008:SF8">
    <property type="entry name" value="ALCOHOL DEHYDROGENASE CYTOCHROME C SUBUNIT"/>
    <property type="match status" value="1"/>
</dbReference>
<feature type="domain" description="Cytochrome c" evidence="10">
    <location>
        <begin position="35"/>
        <end position="138"/>
    </location>
</feature>
<evidence type="ECO:0000256" key="2">
    <source>
        <dbReference type="ARBA" id="ARBA00022475"/>
    </source>
</evidence>
<evidence type="ECO:0000256" key="9">
    <source>
        <dbReference type="PROSITE-ProRule" id="PRU00433"/>
    </source>
</evidence>
<evidence type="ECO:0000256" key="3">
    <source>
        <dbReference type="ARBA" id="ARBA00022617"/>
    </source>
</evidence>
<keyword evidence="12" id="KW-1185">Reference proteome</keyword>
<dbReference type="PANTHER" id="PTHR35008">
    <property type="entry name" value="BLL4482 PROTEIN-RELATED"/>
    <property type="match status" value="1"/>
</dbReference>
<evidence type="ECO:0000256" key="4">
    <source>
        <dbReference type="ARBA" id="ARBA00022723"/>
    </source>
</evidence>
<dbReference type="Gene3D" id="1.10.760.10">
    <property type="entry name" value="Cytochrome c-like domain"/>
    <property type="match status" value="3"/>
</dbReference>
<keyword evidence="2" id="KW-1003">Cell membrane</keyword>
<evidence type="ECO:0000259" key="10">
    <source>
        <dbReference type="PROSITE" id="PS51007"/>
    </source>
</evidence>
<evidence type="ECO:0000313" key="11">
    <source>
        <dbReference type="EMBL" id="USI72832.1"/>
    </source>
</evidence>
<evidence type="ECO:0000256" key="7">
    <source>
        <dbReference type="ARBA" id="ARBA00023004"/>
    </source>
</evidence>
<dbReference type="InterPro" id="IPR036909">
    <property type="entry name" value="Cyt_c-like_dom_sf"/>
</dbReference>
<name>A0ABY4X7E7_9SPHN</name>
<organism evidence="11 12">
    <name type="scientific">Sphingomonas morindae</name>
    <dbReference type="NCBI Taxonomy" id="1541170"/>
    <lineage>
        <taxon>Bacteria</taxon>
        <taxon>Pseudomonadati</taxon>
        <taxon>Pseudomonadota</taxon>
        <taxon>Alphaproteobacteria</taxon>
        <taxon>Sphingomonadales</taxon>
        <taxon>Sphingomonadaceae</taxon>
        <taxon>Sphingomonas</taxon>
    </lineage>
</organism>
<dbReference type="RefSeq" id="WP_252166641.1">
    <property type="nucleotide sequence ID" value="NZ_CP084930.1"/>
</dbReference>
<dbReference type="PROSITE" id="PS51007">
    <property type="entry name" value="CYTC"/>
    <property type="match status" value="3"/>
</dbReference>
<proteinExistence type="predicted"/>
<keyword evidence="6" id="KW-0677">Repeat</keyword>
<evidence type="ECO:0000256" key="1">
    <source>
        <dbReference type="ARBA" id="ARBA00004236"/>
    </source>
</evidence>
<comment type="subcellular location">
    <subcellularLocation>
        <location evidence="1">Cell membrane</location>
    </subcellularLocation>
</comment>
<gene>
    <name evidence="11" type="ORF">LHA26_16430</name>
</gene>
<reference evidence="11" key="1">
    <citation type="journal article" date="2022" name="Toxins">
        <title>Genomic Analysis of Sphingopyxis sp. USTB-05 for Biodegrading Cyanobacterial Hepatotoxins.</title>
        <authorList>
            <person name="Liu C."/>
            <person name="Xu Q."/>
            <person name="Zhao Z."/>
            <person name="Zhang H."/>
            <person name="Liu X."/>
            <person name="Yin C."/>
            <person name="Liu Y."/>
            <person name="Yan H."/>
        </authorList>
    </citation>
    <scope>NUCLEOTIDE SEQUENCE</scope>
    <source>
        <strain evidence="11">NBD5</strain>
    </source>
</reference>
<keyword evidence="7 9" id="KW-0408">Iron</keyword>
<dbReference type="InterPro" id="IPR014353">
    <property type="entry name" value="Membr-bd_ADH_cyt_c"/>
</dbReference>
<keyword evidence="5" id="KW-0732">Signal</keyword>
<feature type="domain" description="Cytochrome c" evidence="10">
    <location>
        <begin position="180"/>
        <end position="287"/>
    </location>
</feature>